<keyword evidence="2" id="KW-0067">ATP-binding</keyword>
<dbReference type="PRINTS" id="PR01590">
    <property type="entry name" value="HTHFIS"/>
</dbReference>
<dbReference type="SUPFAM" id="SSF52540">
    <property type="entry name" value="P-loop containing nucleoside triphosphate hydrolases"/>
    <property type="match status" value="1"/>
</dbReference>
<dbReference type="PANTHER" id="PTHR32071">
    <property type="entry name" value="TRANSCRIPTIONAL REGULATORY PROTEIN"/>
    <property type="match status" value="1"/>
</dbReference>
<evidence type="ECO:0000259" key="5">
    <source>
        <dbReference type="PROSITE" id="PS50045"/>
    </source>
</evidence>
<dbReference type="GO" id="GO:0043565">
    <property type="term" value="F:sequence-specific DNA binding"/>
    <property type="evidence" value="ECO:0007669"/>
    <property type="project" value="InterPro"/>
</dbReference>
<dbReference type="InterPro" id="IPR029016">
    <property type="entry name" value="GAF-like_dom_sf"/>
</dbReference>
<dbReference type="EMBL" id="JACBZR010000001">
    <property type="protein sequence ID" value="NYI76706.1"/>
    <property type="molecule type" value="Genomic_DNA"/>
</dbReference>
<dbReference type="Proteomes" id="UP000564496">
    <property type="component" value="Unassembled WGS sequence"/>
</dbReference>
<dbReference type="AlphaFoldDB" id="A0A7Z0DJE1"/>
<keyword evidence="4" id="KW-0804">Transcription</keyword>
<reference evidence="6 7" key="1">
    <citation type="submission" date="2020-07" db="EMBL/GenBank/DDBJ databases">
        <title>Sequencing the genomes of 1000 actinobacteria strains.</title>
        <authorList>
            <person name="Klenk H.-P."/>
        </authorList>
    </citation>
    <scope>NUCLEOTIDE SEQUENCE [LARGE SCALE GENOMIC DNA]</scope>
    <source>
        <strain evidence="6 7">DSM 26487</strain>
    </source>
</reference>
<protein>
    <submittedName>
        <fullName evidence="6">Transcriptional regulator of acetoin/glycerol metabolism</fullName>
    </submittedName>
</protein>
<dbReference type="Gene3D" id="1.10.8.60">
    <property type="match status" value="1"/>
</dbReference>
<dbReference type="InterPro" id="IPR025944">
    <property type="entry name" value="Sigma_54_int_dom_CS"/>
</dbReference>
<dbReference type="InterPro" id="IPR009057">
    <property type="entry name" value="Homeodomain-like_sf"/>
</dbReference>
<dbReference type="Gene3D" id="3.30.450.40">
    <property type="match status" value="1"/>
</dbReference>
<evidence type="ECO:0000256" key="4">
    <source>
        <dbReference type="ARBA" id="ARBA00023163"/>
    </source>
</evidence>
<sequence length="548" mass="59593">MDSYLSNRPSRTSVREDIALSWRRVTMAGLDPSAAFDTAAHDVDPRSSLLMGATPVLEELEDYLRGSNYATLLVDRDCRVVRRWFDDPRIEDGFDSLKLTLGASLLEENIGTNALGTVMVIRQGIAINGREHFAQALQGFSCYGHPIRHPLTKRIEGVLDITAIIEKASPLLPPLISRAVHDIEQRLLDGSRTSEKNLLQAFQGAAGLRRRAILAIGEDIVLSNHAANDLLSPGDIALLRALAEEPLREEQTLELTLESGDAVSIEISRVGGARRGALLRVDRVSGDRALAVKSRTQTRLEEVGAPRIVTGVPGTGRSTRAQELAAEHPPLKMMRPAAALLEGGAEWACEFQDAMRRPKGTVCVDGIDLLPDELLDLVIDSVDRQSRPDLIFTAGPISGLTGRAASLAGMAMSREELVPLSARRKEIPGLAAAMLAEVAPNRAIHLAPSLIRALAAQSWPGNLRELKAVIHHLALQRSVGALTLPDLPEQYRVTSPEHPLTARDQAERDVIVTALKAADGNKVRAAEELGMSRTTLYARLRTLRITTY</sequence>
<evidence type="ECO:0000256" key="1">
    <source>
        <dbReference type="ARBA" id="ARBA00022741"/>
    </source>
</evidence>
<keyword evidence="7" id="KW-1185">Reference proteome</keyword>
<organism evidence="6 7">
    <name type="scientific">Nocardioides panzhihuensis</name>
    <dbReference type="NCBI Taxonomy" id="860243"/>
    <lineage>
        <taxon>Bacteria</taxon>
        <taxon>Bacillati</taxon>
        <taxon>Actinomycetota</taxon>
        <taxon>Actinomycetes</taxon>
        <taxon>Propionibacteriales</taxon>
        <taxon>Nocardioidaceae</taxon>
        <taxon>Nocardioides</taxon>
    </lineage>
</organism>
<gene>
    <name evidence="6" type="ORF">BJ988_001354</name>
</gene>
<dbReference type="GO" id="GO:0006355">
    <property type="term" value="P:regulation of DNA-templated transcription"/>
    <property type="evidence" value="ECO:0007669"/>
    <property type="project" value="InterPro"/>
</dbReference>
<dbReference type="PROSITE" id="PS00688">
    <property type="entry name" value="SIGMA54_INTERACT_3"/>
    <property type="match status" value="1"/>
</dbReference>
<keyword evidence="1" id="KW-0547">Nucleotide-binding</keyword>
<accession>A0A7Z0DJE1</accession>
<dbReference type="PROSITE" id="PS50045">
    <property type="entry name" value="SIGMA54_INTERACT_4"/>
    <property type="match status" value="1"/>
</dbReference>
<name>A0A7Z0DJE1_9ACTN</name>
<evidence type="ECO:0000313" key="7">
    <source>
        <dbReference type="Proteomes" id="UP000564496"/>
    </source>
</evidence>
<dbReference type="InterPro" id="IPR058031">
    <property type="entry name" value="AAA_lid_NorR"/>
</dbReference>
<evidence type="ECO:0000256" key="3">
    <source>
        <dbReference type="ARBA" id="ARBA00023015"/>
    </source>
</evidence>
<dbReference type="InterPro" id="IPR002078">
    <property type="entry name" value="Sigma_54_int"/>
</dbReference>
<dbReference type="GO" id="GO:0005524">
    <property type="term" value="F:ATP binding"/>
    <property type="evidence" value="ECO:0007669"/>
    <property type="project" value="UniProtKB-KW"/>
</dbReference>
<proteinExistence type="predicted"/>
<dbReference type="RefSeq" id="WP_179657323.1">
    <property type="nucleotide sequence ID" value="NZ_JACBZR010000001.1"/>
</dbReference>
<evidence type="ECO:0000256" key="2">
    <source>
        <dbReference type="ARBA" id="ARBA00022840"/>
    </source>
</evidence>
<keyword evidence="3" id="KW-0805">Transcription regulation</keyword>
<evidence type="ECO:0000313" key="6">
    <source>
        <dbReference type="EMBL" id="NYI76706.1"/>
    </source>
</evidence>
<dbReference type="SUPFAM" id="SSF46689">
    <property type="entry name" value="Homeodomain-like"/>
    <property type="match status" value="1"/>
</dbReference>
<dbReference type="InterPro" id="IPR002197">
    <property type="entry name" value="HTH_Fis"/>
</dbReference>
<dbReference type="Gene3D" id="1.10.10.60">
    <property type="entry name" value="Homeodomain-like"/>
    <property type="match status" value="1"/>
</dbReference>
<dbReference type="Pfam" id="PF02954">
    <property type="entry name" value="HTH_8"/>
    <property type="match status" value="1"/>
</dbReference>
<feature type="domain" description="Sigma-54 factor interaction" evidence="5">
    <location>
        <begin position="419"/>
        <end position="475"/>
    </location>
</feature>
<comment type="caution">
    <text evidence="6">The sequence shown here is derived from an EMBL/GenBank/DDBJ whole genome shotgun (WGS) entry which is preliminary data.</text>
</comment>
<dbReference type="InterPro" id="IPR027417">
    <property type="entry name" value="P-loop_NTPase"/>
</dbReference>
<dbReference type="Pfam" id="PF25601">
    <property type="entry name" value="AAA_lid_14"/>
    <property type="match status" value="1"/>
</dbReference>